<evidence type="ECO:0000313" key="3">
    <source>
        <dbReference type="Proteomes" id="UP001295423"/>
    </source>
</evidence>
<protein>
    <recommendedName>
        <fullName evidence="4">Peptidase M50B-like-domain-containing protein</fullName>
    </recommendedName>
</protein>
<keyword evidence="1" id="KW-1133">Transmembrane helix</keyword>
<feature type="transmembrane region" description="Helical" evidence="1">
    <location>
        <begin position="41"/>
        <end position="61"/>
    </location>
</feature>
<feature type="transmembrane region" description="Helical" evidence="1">
    <location>
        <begin position="158"/>
        <end position="178"/>
    </location>
</feature>
<feature type="transmembrane region" description="Helical" evidence="1">
    <location>
        <begin position="109"/>
        <end position="128"/>
    </location>
</feature>
<dbReference type="PANTHER" id="PTHR33979:SF2">
    <property type="entry name" value="PEPTIDASE M50B-LIKE-DOMAIN-CONTAINING PROTEIN"/>
    <property type="match status" value="1"/>
</dbReference>
<dbReference type="Proteomes" id="UP001295423">
    <property type="component" value="Unassembled WGS sequence"/>
</dbReference>
<comment type="caution">
    <text evidence="2">The sequence shown here is derived from an EMBL/GenBank/DDBJ whole genome shotgun (WGS) entry which is preliminary data.</text>
</comment>
<accession>A0AAD2GET3</accession>
<dbReference type="EMBL" id="CAKOGP040002458">
    <property type="protein sequence ID" value="CAJ1970067.1"/>
    <property type="molecule type" value="Genomic_DNA"/>
</dbReference>
<gene>
    <name evidence="2" type="ORF">CYCCA115_LOCUS24090</name>
</gene>
<feature type="transmembrane region" description="Helical" evidence="1">
    <location>
        <begin position="184"/>
        <end position="202"/>
    </location>
</feature>
<reference evidence="2" key="1">
    <citation type="submission" date="2023-08" db="EMBL/GenBank/DDBJ databases">
        <authorList>
            <person name="Audoor S."/>
            <person name="Bilcke G."/>
        </authorList>
    </citation>
    <scope>NUCLEOTIDE SEQUENCE</scope>
</reference>
<proteinExistence type="predicted"/>
<evidence type="ECO:0008006" key="4">
    <source>
        <dbReference type="Google" id="ProtNLM"/>
    </source>
</evidence>
<keyword evidence="1" id="KW-0472">Membrane</keyword>
<feature type="transmembrane region" description="Helical" evidence="1">
    <location>
        <begin position="134"/>
        <end position="153"/>
    </location>
</feature>
<organism evidence="2 3">
    <name type="scientific">Cylindrotheca closterium</name>
    <dbReference type="NCBI Taxonomy" id="2856"/>
    <lineage>
        <taxon>Eukaryota</taxon>
        <taxon>Sar</taxon>
        <taxon>Stramenopiles</taxon>
        <taxon>Ochrophyta</taxon>
        <taxon>Bacillariophyta</taxon>
        <taxon>Bacillariophyceae</taxon>
        <taxon>Bacillariophycidae</taxon>
        <taxon>Bacillariales</taxon>
        <taxon>Bacillariaceae</taxon>
        <taxon>Cylindrotheca</taxon>
    </lineage>
</organism>
<dbReference type="PANTHER" id="PTHR33979">
    <property type="entry name" value="OS02G0221600 PROTEIN"/>
    <property type="match status" value="1"/>
</dbReference>
<evidence type="ECO:0000313" key="2">
    <source>
        <dbReference type="EMBL" id="CAJ1970067.1"/>
    </source>
</evidence>
<name>A0AAD2GET3_9STRA</name>
<dbReference type="Pfam" id="PF13398">
    <property type="entry name" value="Peptidase_M50B"/>
    <property type="match status" value="1"/>
</dbReference>
<keyword evidence="3" id="KW-1185">Reference proteome</keyword>
<keyword evidence="1" id="KW-0812">Transmembrane</keyword>
<dbReference type="InterPro" id="IPR049500">
    <property type="entry name" value="Peptidase_M50B-like"/>
</dbReference>
<dbReference type="AlphaFoldDB" id="A0AAD2GET3"/>
<sequence>MTYYQNAFYGDDDSYSAYYNNNNIENYDDGTWTCCNDRQTLFILFYFAFCALAILFHDTILAKPVRLIATFIHEMSHATVCWLTCGEVRGIQVYENDGGVTTFVGGMRCLIIPAGYVGLAFSAMTFVIMSAGRYMATVAIAGFTISLLVALFFSPNRLLVCISLGYAMVNIIVTLIEYTAFTPILQFLVLYYGVTVGMYAIIDIHDDTVFAAIEGSDAHACTTQVWPCCHPQTIGLQWSFMAILFQLIGIWVSLLQMSHECTDLGFMQCLSVGFGASMEDSDIDFEGLWVQFSNITGRNQ</sequence>
<evidence type="ECO:0000256" key="1">
    <source>
        <dbReference type="SAM" id="Phobius"/>
    </source>
</evidence>